<keyword evidence="10" id="KW-1185">Reference proteome</keyword>
<feature type="domain" description="Peptidase S1" evidence="8">
    <location>
        <begin position="258"/>
        <end position="534"/>
    </location>
</feature>
<evidence type="ECO:0000256" key="1">
    <source>
        <dbReference type="ARBA" id="ARBA00022670"/>
    </source>
</evidence>
<feature type="domain" description="Peptidase S1" evidence="8">
    <location>
        <begin position="1"/>
        <end position="210"/>
    </location>
</feature>
<dbReference type="Gene3D" id="2.40.10.10">
    <property type="entry name" value="Trypsin-like serine proteases"/>
    <property type="match status" value="3"/>
</dbReference>
<dbReference type="CDD" id="cd00190">
    <property type="entry name" value="Tryp_SPc"/>
    <property type="match status" value="2"/>
</dbReference>
<keyword evidence="2" id="KW-0732">Signal</keyword>
<name>A0A9D3S4S0_ANGAN</name>
<dbReference type="PROSITE" id="PS50240">
    <property type="entry name" value="TRYPSIN_DOM"/>
    <property type="match status" value="2"/>
</dbReference>
<evidence type="ECO:0000313" key="10">
    <source>
        <dbReference type="Proteomes" id="UP001044222"/>
    </source>
</evidence>
<dbReference type="GO" id="GO:0004252">
    <property type="term" value="F:serine-type endopeptidase activity"/>
    <property type="evidence" value="ECO:0007669"/>
    <property type="project" value="InterPro"/>
</dbReference>
<dbReference type="InterPro" id="IPR033116">
    <property type="entry name" value="TRYPSIN_SER"/>
</dbReference>
<accession>A0A9D3S4S0</accession>
<keyword evidence="7" id="KW-1133">Transmembrane helix</keyword>
<dbReference type="SUPFAM" id="SSF50494">
    <property type="entry name" value="Trypsin-like serine proteases"/>
    <property type="match status" value="2"/>
</dbReference>
<protein>
    <recommendedName>
        <fullName evidence="8">Peptidase S1 domain-containing protein</fullName>
    </recommendedName>
</protein>
<keyword evidence="1 5" id="KW-0645">Protease</keyword>
<dbReference type="FunFam" id="2.40.10.10:FF:000024">
    <property type="entry name" value="Serine protease 53"/>
    <property type="match status" value="1"/>
</dbReference>
<comment type="caution">
    <text evidence="9">The sequence shown here is derived from an EMBL/GenBank/DDBJ whole genome shotgun (WGS) entry which is preliminary data.</text>
</comment>
<dbReference type="PANTHER" id="PTHR24253:SF171">
    <property type="entry name" value="SERINE PROTEASE 56-LIKE"/>
    <property type="match status" value="1"/>
</dbReference>
<dbReference type="InterPro" id="IPR001254">
    <property type="entry name" value="Trypsin_dom"/>
</dbReference>
<reference evidence="9" key="1">
    <citation type="submission" date="2021-01" db="EMBL/GenBank/DDBJ databases">
        <title>A chromosome-scale assembly of European eel, Anguilla anguilla.</title>
        <authorList>
            <person name="Henkel C."/>
            <person name="Jong-Raadsen S.A."/>
            <person name="Dufour S."/>
            <person name="Weltzien F.-A."/>
            <person name="Palstra A.P."/>
            <person name="Pelster B."/>
            <person name="Spaink H.P."/>
            <person name="Van Den Thillart G.E."/>
            <person name="Jansen H."/>
            <person name="Zahm M."/>
            <person name="Klopp C."/>
            <person name="Cedric C."/>
            <person name="Louis A."/>
            <person name="Berthelot C."/>
            <person name="Parey E."/>
            <person name="Roest Crollius H."/>
            <person name="Montfort J."/>
            <person name="Robinson-Rechavi M."/>
            <person name="Bucao C."/>
            <person name="Bouchez O."/>
            <person name="Gislard M."/>
            <person name="Lluch J."/>
            <person name="Milhes M."/>
            <person name="Lampietro C."/>
            <person name="Lopez Roques C."/>
            <person name="Donnadieu C."/>
            <person name="Braasch I."/>
            <person name="Desvignes T."/>
            <person name="Postlethwait J."/>
            <person name="Bobe J."/>
            <person name="Guiguen Y."/>
            <person name="Dirks R."/>
        </authorList>
    </citation>
    <scope>NUCLEOTIDE SEQUENCE</scope>
    <source>
        <strain evidence="9">Tag_6206</strain>
        <tissue evidence="9">Liver</tissue>
    </source>
</reference>
<dbReference type="InterPro" id="IPR018114">
    <property type="entry name" value="TRYPSIN_HIS"/>
</dbReference>
<dbReference type="AlphaFoldDB" id="A0A9D3S4S0"/>
<dbReference type="GO" id="GO:0006508">
    <property type="term" value="P:proteolysis"/>
    <property type="evidence" value="ECO:0007669"/>
    <property type="project" value="UniProtKB-KW"/>
</dbReference>
<dbReference type="PROSITE" id="PS00134">
    <property type="entry name" value="TRYPSIN_HIS"/>
    <property type="match status" value="1"/>
</dbReference>
<dbReference type="InterPro" id="IPR043504">
    <property type="entry name" value="Peptidase_S1_PA_chymotrypsin"/>
</dbReference>
<feature type="transmembrane region" description="Helical" evidence="7">
    <location>
        <begin position="510"/>
        <end position="530"/>
    </location>
</feature>
<organism evidence="9 10">
    <name type="scientific">Anguilla anguilla</name>
    <name type="common">European freshwater eel</name>
    <name type="synonym">Muraena anguilla</name>
    <dbReference type="NCBI Taxonomy" id="7936"/>
    <lineage>
        <taxon>Eukaryota</taxon>
        <taxon>Metazoa</taxon>
        <taxon>Chordata</taxon>
        <taxon>Craniata</taxon>
        <taxon>Vertebrata</taxon>
        <taxon>Euteleostomi</taxon>
        <taxon>Actinopterygii</taxon>
        <taxon>Neopterygii</taxon>
        <taxon>Teleostei</taxon>
        <taxon>Anguilliformes</taxon>
        <taxon>Anguillidae</taxon>
        <taxon>Anguilla</taxon>
    </lineage>
</organism>
<sequence length="534" mass="56380">MCGGSLITKDWVLSAAHCFDSTFVNPWSVYLGRQNQEGSNPHEVSIGVGQIVLHPDYDAQSSDNDIALLRLASPVNFTNYIRPICLAASASTFHSDTSSWVTGWGAINEGVALPSPQTLQEVEVPVVGNKQCTCLYGEGQITENMMCAGLSTGGKDSCQGDSGGPMVSKQNSVWVQSGIVSFGIGCARPKFPGVYTRVSRYEAWINSQINTEQPGFVTFSSNGTDSDNSFTCSSLQPSTQPPTTAPAAVCGSASSNPRIGGNSGLATDGAWPWQVSLHKDGAHVCGGTLITDESVMSAAECFSRTQPNASEWTVFLGRLKQNGSNPFEVSMNVSSITLSNLTGNNIAVLKLAKKAKLTSSIQPVCLDLGDGNIGTGTQCWVTGWGSGQGGVEQALQEFKANVTECANISVAENICTEPVEIQQGDVGGPLVCKRGISWFQAGIIMANDDRNGTTGNASTFRASGAQIFAKPSHFGNFLRETVGSFPPPANITVTTVTPMTSMTTSGAPCILSLSLLLLLFSPLFSLFLLVEWVH</sequence>
<evidence type="ECO:0000313" key="9">
    <source>
        <dbReference type="EMBL" id="KAG5854713.1"/>
    </source>
</evidence>
<feature type="region of interest" description="Disordered" evidence="6">
    <location>
        <begin position="228"/>
        <end position="252"/>
    </location>
</feature>
<evidence type="ECO:0000256" key="3">
    <source>
        <dbReference type="ARBA" id="ARBA00022801"/>
    </source>
</evidence>
<dbReference type="FunFam" id="2.40.10.10:FF:000068">
    <property type="entry name" value="transmembrane protease serine 2"/>
    <property type="match status" value="1"/>
</dbReference>
<dbReference type="Proteomes" id="UP001044222">
    <property type="component" value="Unassembled WGS sequence"/>
</dbReference>
<evidence type="ECO:0000256" key="2">
    <source>
        <dbReference type="ARBA" id="ARBA00022729"/>
    </source>
</evidence>
<evidence type="ECO:0000256" key="5">
    <source>
        <dbReference type="RuleBase" id="RU363034"/>
    </source>
</evidence>
<dbReference type="EMBL" id="JAFIRN010000002">
    <property type="protein sequence ID" value="KAG5854713.1"/>
    <property type="molecule type" value="Genomic_DNA"/>
</dbReference>
<keyword evidence="7" id="KW-0812">Transmembrane</keyword>
<keyword evidence="5" id="KW-0720">Serine protease</keyword>
<dbReference type="PRINTS" id="PR00722">
    <property type="entry name" value="CHYMOTRYPSIN"/>
</dbReference>
<dbReference type="InterPro" id="IPR009003">
    <property type="entry name" value="Peptidase_S1_PA"/>
</dbReference>
<dbReference type="Pfam" id="PF00089">
    <property type="entry name" value="Trypsin"/>
    <property type="match status" value="2"/>
</dbReference>
<evidence type="ECO:0000256" key="7">
    <source>
        <dbReference type="SAM" id="Phobius"/>
    </source>
</evidence>
<evidence type="ECO:0000256" key="6">
    <source>
        <dbReference type="SAM" id="MobiDB-lite"/>
    </source>
</evidence>
<keyword evidence="7" id="KW-0472">Membrane</keyword>
<keyword evidence="3 5" id="KW-0378">Hydrolase</keyword>
<dbReference type="InterPro" id="IPR001314">
    <property type="entry name" value="Peptidase_S1A"/>
</dbReference>
<gene>
    <name evidence="9" type="ORF">ANANG_G00040710</name>
</gene>
<evidence type="ECO:0000259" key="8">
    <source>
        <dbReference type="PROSITE" id="PS50240"/>
    </source>
</evidence>
<dbReference type="PANTHER" id="PTHR24253">
    <property type="entry name" value="TRANSMEMBRANE PROTEASE SERINE"/>
    <property type="match status" value="1"/>
</dbReference>
<keyword evidence="4" id="KW-1015">Disulfide bond</keyword>
<evidence type="ECO:0000256" key="4">
    <source>
        <dbReference type="ARBA" id="ARBA00023157"/>
    </source>
</evidence>
<proteinExistence type="predicted"/>
<dbReference type="PROSITE" id="PS00135">
    <property type="entry name" value="TRYPSIN_SER"/>
    <property type="match status" value="1"/>
</dbReference>
<dbReference type="SMART" id="SM00020">
    <property type="entry name" value="Tryp_SPc"/>
    <property type="match status" value="2"/>
</dbReference>